<dbReference type="PANTHER" id="PTHR42535:SF2">
    <property type="entry name" value="CHROMOSOME UNDETERMINED SCAFFOLD_146, WHOLE GENOME SHOTGUN SEQUENCE"/>
    <property type="match status" value="1"/>
</dbReference>
<dbReference type="InterPro" id="IPR013320">
    <property type="entry name" value="ConA-like_dom_sf"/>
</dbReference>
<comment type="caution">
    <text evidence="5">The sequence shown here is derived from an EMBL/GenBank/DDBJ whole genome shotgun (WGS) entry which is preliminary data.</text>
</comment>
<dbReference type="InterPro" id="IPR013783">
    <property type="entry name" value="Ig-like_fold"/>
</dbReference>
<proteinExistence type="predicted"/>
<dbReference type="SMART" id="SM00560">
    <property type="entry name" value="LamGL"/>
    <property type="match status" value="2"/>
</dbReference>
<evidence type="ECO:0000313" key="5">
    <source>
        <dbReference type="EMBL" id="PIS16090.1"/>
    </source>
</evidence>
<dbReference type="InterPro" id="IPR037524">
    <property type="entry name" value="PA14/GLEYA"/>
</dbReference>
<dbReference type="Proteomes" id="UP000231198">
    <property type="component" value="Unassembled WGS sequence"/>
</dbReference>
<reference evidence="6" key="1">
    <citation type="submission" date="2017-09" db="EMBL/GenBank/DDBJ databases">
        <title>Depth-based differentiation of microbial function through sediment-hosted aquifers and enrichment of novel symbionts in the deep terrestrial subsurface.</title>
        <authorList>
            <person name="Probst A.J."/>
            <person name="Ladd B."/>
            <person name="Jarett J.K."/>
            <person name="Geller-Mcgrath D.E."/>
            <person name="Sieber C.M.K."/>
            <person name="Emerson J.B."/>
            <person name="Anantharaman K."/>
            <person name="Thomas B.C."/>
            <person name="Malmstrom R."/>
            <person name="Stieglmeier M."/>
            <person name="Klingl A."/>
            <person name="Woyke T."/>
            <person name="Ryan C.M."/>
            <person name="Banfield J.F."/>
        </authorList>
    </citation>
    <scope>NUCLEOTIDE SEQUENCE [LARGE SCALE GENOMIC DNA]</scope>
</reference>
<keyword evidence="1" id="KW-0732">Signal</keyword>
<evidence type="ECO:0000259" key="3">
    <source>
        <dbReference type="PROSITE" id="PS50853"/>
    </source>
</evidence>
<accession>A0A2H0WTV2</accession>
<evidence type="ECO:0000256" key="2">
    <source>
        <dbReference type="ARBA" id="ARBA00023157"/>
    </source>
</evidence>
<evidence type="ECO:0000313" key="6">
    <source>
        <dbReference type="Proteomes" id="UP000231198"/>
    </source>
</evidence>
<dbReference type="SUPFAM" id="SSF49899">
    <property type="entry name" value="Concanavalin A-like lectins/glucanases"/>
    <property type="match status" value="2"/>
</dbReference>
<evidence type="ECO:0000259" key="4">
    <source>
        <dbReference type="PROSITE" id="PS51820"/>
    </source>
</evidence>
<gene>
    <name evidence="5" type="ORF">COT62_00190</name>
</gene>
<dbReference type="Gene3D" id="2.60.120.200">
    <property type="match status" value="2"/>
</dbReference>
<dbReference type="InterPro" id="IPR006558">
    <property type="entry name" value="LamG-like"/>
</dbReference>
<dbReference type="Gene3D" id="2.60.40.10">
    <property type="entry name" value="Immunoglobulins"/>
    <property type="match status" value="4"/>
</dbReference>
<feature type="domain" description="Fibronectin type-III" evidence="3">
    <location>
        <begin position="1185"/>
        <end position="1277"/>
    </location>
</feature>
<sequence length="1292" mass="140519">MGSRLYNNGTPSGTTVVNGFSGKARQNSISSYISVPDNSSLEPTNVTVEAWVYRTADDADWQTITAKVYSTSSGADSYYLGFYNNILRFYTYNGATDDYLDSRVIDNNAWHHVAATFDGSTKKIYIDGNLANQNAWNQTIAYGNGPLGIGNDQNSGSWATDEGFVGTLDEVRISNIARTADEIAESYRAGRDHHFSKTISSTDLSTKTKVPFWIASDRQGTFLETTVGESSFANYEPDANTVGLWKLEDENSLIASDSTGNSNNGFMNQDQILHTQYDGIVGHPTDHAGLLADFTPTTLYVKEINNSINVPSQSLYDQRDNMYSTWLNVKYAGTWSFAVDGDDAVEVEVDGVVVGGYYGAHGFCSCQTYGGTISLTAGWHKLIARHEEDGGGEGIIVYYKDPDDAAWSILTSANLAASATLHASLPTDAYVSTSTYISNGLAYPNFIVQGKIGKARSFNGGSDSVYVNSSLISTNQDFTMSAFFYPRSWSSSGCGPNQIMTNVWFIFGNDSGTGFNFGLKDSTFTWREWVSTTLPSLNTWHHVVGVRENNYLILYMDGKFVGKTATNLGNTAISNVYIGGSHCSAYGFDGYLDEVRIDKVARSALDIRQAYEIGRRTHPITIDFKAKLDGSNLIADSSDLSFIVDGTGYGASIKGAGIYVEDKIIVKENYNGTEYIAQGTVSSVTASTGAVSVISWDAGSTFPTGGQTGFSANATVFKWQREYFDLTGITTGVGGTDPVNQRNAVNRLTFRVTDGSEGANIWLDDMRYSDAYLTNFLGSTIPSSLNRYFQYRTILSSNDTQVSPSLSSVTLDYIQNSPPNLPVLEAPTAPGNTNISLSPTLKTRATDDDLDYLRYKIELATDSIFTQNLQTFTQPSGSPQTGWTQQDAESGTAYASGTQAAYTLQTLLSPSTTYYWRTYAVDPDGRNIWSSTQSPAGSFDTTNPPTAPTLPFCQGGTSPTRITTTTPQFSAIHNDPDSDSANYYQIEVNTQSGFGGTIMWDSGKTSMSSLASGSRSSNVTYNFDATGTPLTLDGSTYYWRIKFWDTNLAVGSTSATQQFTLNAPPSAPTSLLTNGSSNPSNVTDFTPYFSAIYNDLDVGDTATSFQLQVNTNSGFSGGTMMWDSLKVGLTNPLAQGARSPNINYGGSTLHPGETYYLRFKFWDALDVGGTWSSETAFFTMEPLNTPSYCTLSWNPTGTEITIDWDDLNSIETGYRLQKNEGGAGFQDFTSPNPLAADTVTYLDTVTPGVEYQYRVRAEKDSDYGSWCTSSSATPDIKYFKMGGVRMDGIKIE</sequence>
<dbReference type="EMBL" id="PEZG01000006">
    <property type="protein sequence ID" value="PIS16090.1"/>
    <property type="molecule type" value="Genomic_DNA"/>
</dbReference>
<dbReference type="Pfam" id="PF25788">
    <property type="entry name" value="Ig_Rha78A_N"/>
    <property type="match status" value="2"/>
</dbReference>
<keyword evidence="2" id="KW-1015">Disulfide bond</keyword>
<dbReference type="Pfam" id="PF13385">
    <property type="entry name" value="Laminin_G_3"/>
    <property type="match status" value="2"/>
</dbReference>
<dbReference type="CDD" id="cd00063">
    <property type="entry name" value="FN3"/>
    <property type="match status" value="1"/>
</dbReference>
<dbReference type="InterPro" id="IPR003961">
    <property type="entry name" value="FN3_dom"/>
</dbReference>
<name>A0A2H0WTV2_9BACT</name>
<dbReference type="PANTHER" id="PTHR42535">
    <property type="entry name" value="OOKINETE PROTEIN, PUTATIVE-RELATED"/>
    <property type="match status" value="1"/>
</dbReference>
<dbReference type="InterPro" id="IPR036116">
    <property type="entry name" value="FN3_sf"/>
</dbReference>
<dbReference type="PROSITE" id="PS51820">
    <property type="entry name" value="PA14"/>
    <property type="match status" value="1"/>
</dbReference>
<protein>
    <recommendedName>
        <fullName evidence="7">Fibronectin type-III domain-containing protein</fullName>
    </recommendedName>
</protein>
<organism evidence="5 6">
    <name type="scientific">Candidatus Roizmanbacteria bacterium CG09_land_8_20_14_0_10_41_9</name>
    <dbReference type="NCBI Taxonomy" id="1974850"/>
    <lineage>
        <taxon>Bacteria</taxon>
        <taxon>Candidatus Roizmaniibacteriota</taxon>
    </lineage>
</organism>
<dbReference type="SUPFAM" id="SSF49265">
    <property type="entry name" value="Fibronectin type III"/>
    <property type="match status" value="1"/>
</dbReference>
<evidence type="ECO:0000256" key="1">
    <source>
        <dbReference type="ARBA" id="ARBA00022729"/>
    </source>
</evidence>
<dbReference type="PROSITE" id="PS50853">
    <property type="entry name" value="FN3"/>
    <property type="match status" value="1"/>
</dbReference>
<feature type="domain" description="PA14" evidence="4">
    <location>
        <begin position="275"/>
        <end position="413"/>
    </location>
</feature>
<evidence type="ECO:0008006" key="7">
    <source>
        <dbReference type="Google" id="ProtNLM"/>
    </source>
</evidence>